<feature type="signal peptide" evidence="1">
    <location>
        <begin position="1"/>
        <end position="21"/>
    </location>
</feature>
<keyword evidence="1" id="KW-0732">Signal</keyword>
<feature type="chain" id="PRO_5018615255" evidence="1">
    <location>
        <begin position="22"/>
        <end position="220"/>
    </location>
</feature>
<name>A0A3Q9FR58_9BACT</name>
<dbReference type="RefSeq" id="WP_126618272.1">
    <property type="nucleotide sequence ID" value="NZ_CP034562.1"/>
</dbReference>
<evidence type="ECO:0000256" key="1">
    <source>
        <dbReference type="SAM" id="SignalP"/>
    </source>
</evidence>
<evidence type="ECO:0000313" key="3">
    <source>
        <dbReference type="Proteomes" id="UP000267268"/>
    </source>
</evidence>
<dbReference type="Proteomes" id="UP000267268">
    <property type="component" value="Chromosome 1"/>
</dbReference>
<dbReference type="PROSITE" id="PS51257">
    <property type="entry name" value="PROKAR_LIPOPROTEIN"/>
    <property type="match status" value="1"/>
</dbReference>
<evidence type="ECO:0000313" key="2">
    <source>
        <dbReference type="EMBL" id="AZQ64511.1"/>
    </source>
</evidence>
<organism evidence="2 3">
    <name type="scientific">Flammeovirga pectinis</name>
    <dbReference type="NCBI Taxonomy" id="2494373"/>
    <lineage>
        <taxon>Bacteria</taxon>
        <taxon>Pseudomonadati</taxon>
        <taxon>Bacteroidota</taxon>
        <taxon>Cytophagia</taxon>
        <taxon>Cytophagales</taxon>
        <taxon>Flammeovirgaceae</taxon>
        <taxon>Flammeovirga</taxon>
    </lineage>
</organism>
<dbReference type="KEGG" id="fll:EI427_20565"/>
<dbReference type="AlphaFoldDB" id="A0A3Q9FR58"/>
<dbReference type="OrthoDB" id="978218at2"/>
<proteinExistence type="predicted"/>
<sequence length="220" mass="23813">MKIKFLLFVCATFMFTSCSDAIDDALNDAIDSIVSYGDATADVDGTSKDFSNYAGFRTSDNITSIYFTDISFSVTSPDVKGDAILAFIHTDLVSTDQVIDISLSNAPALALNPKMALIGAIYLENANASDISDLITEYNKNQDLVAVAALAEQKDINLHRTTIADIAKKLDANGYIRFNFSSVSEDKLSGTFSFKAYGEDENVEITNGSFTDTPKDVTNL</sequence>
<accession>A0A3Q9FR58</accession>
<protein>
    <submittedName>
        <fullName evidence="2">Uncharacterized protein</fullName>
    </submittedName>
</protein>
<keyword evidence="3" id="KW-1185">Reference proteome</keyword>
<reference evidence="2 3" key="1">
    <citation type="submission" date="2018-12" db="EMBL/GenBank/DDBJ databases">
        <title>Flammeovirga pectinis sp. nov., isolated from the gut of the Korean scallop, Patinopecten yessoensis.</title>
        <authorList>
            <person name="Bae J.-W."/>
            <person name="Jeong Y.-S."/>
            <person name="Kang W."/>
        </authorList>
    </citation>
    <scope>NUCLEOTIDE SEQUENCE [LARGE SCALE GENOMIC DNA]</scope>
    <source>
        <strain evidence="2 3">L12M1</strain>
    </source>
</reference>
<gene>
    <name evidence="2" type="ORF">EI427_20565</name>
</gene>
<dbReference type="EMBL" id="CP034562">
    <property type="protein sequence ID" value="AZQ64511.1"/>
    <property type="molecule type" value="Genomic_DNA"/>
</dbReference>